<keyword evidence="2" id="KW-1185">Reference proteome</keyword>
<organism evidence="1 2">
    <name type="scientific">Caerostris extrusa</name>
    <name type="common">Bark spider</name>
    <name type="synonym">Caerostris bankana</name>
    <dbReference type="NCBI Taxonomy" id="172846"/>
    <lineage>
        <taxon>Eukaryota</taxon>
        <taxon>Metazoa</taxon>
        <taxon>Ecdysozoa</taxon>
        <taxon>Arthropoda</taxon>
        <taxon>Chelicerata</taxon>
        <taxon>Arachnida</taxon>
        <taxon>Araneae</taxon>
        <taxon>Araneomorphae</taxon>
        <taxon>Entelegynae</taxon>
        <taxon>Araneoidea</taxon>
        <taxon>Araneidae</taxon>
        <taxon>Caerostris</taxon>
    </lineage>
</organism>
<sequence>MFVESLFTRNQGPLNLAQHQLQKGNKGKRETRFQPYKLYFEQCLQFGKSPAVEILLKYYFPNLSDLSSNLSAPSVLTPAVLKKWDTDTA</sequence>
<reference evidence="1 2" key="1">
    <citation type="submission" date="2021-06" db="EMBL/GenBank/DDBJ databases">
        <title>Caerostris extrusa draft genome.</title>
        <authorList>
            <person name="Kono N."/>
            <person name="Arakawa K."/>
        </authorList>
    </citation>
    <scope>NUCLEOTIDE SEQUENCE [LARGE SCALE GENOMIC DNA]</scope>
</reference>
<dbReference type="Proteomes" id="UP001054945">
    <property type="component" value="Unassembled WGS sequence"/>
</dbReference>
<comment type="caution">
    <text evidence="1">The sequence shown here is derived from an EMBL/GenBank/DDBJ whole genome shotgun (WGS) entry which is preliminary data.</text>
</comment>
<dbReference type="AlphaFoldDB" id="A0AAV4NNJ6"/>
<evidence type="ECO:0000313" key="1">
    <source>
        <dbReference type="EMBL" id="GIX85340.1"/>
    </source>
</evidence>
<accession>A0AAV4NNJ6</accession>
<dbReference type="EMBL" id="BPLR01003509">
    <property type="protein sequence ID" value="GIX85340.1"/>
    <property type="molecule type" value="Genomic_DNA"/>
</dbReference>
<proteinExistence type="predicted"/>
<name>A0AAV4NNJ6_CAEEX</name>
<evidence type="ECO:0000313" key="2">
    <source>
        <dbReference type="Proteomes" id="UP001054945"/>
    </source>
</evidence>
<protein>
    <submittedName>
        <fullName evidence="1">Uncharacterized protein</fullName>
    </submittedName>
</protein>
<gene>
    <name evidence="1" type="ORF">CEXT_179831</name>
</gene>